<dbReference type="EMBL" id="FNNP01000001">
    <property type="protein sequence ID" value="SDW50349.1"/>
    <property type="molecule type" value="Genomic_DNA"/>
</dbReference>
<dbReference type="AlphaFoldDB" id="A0A1H2U426"/>
<dbReference type="STRING" id="985054.SAMN05444358_1011012"/>
<evidence type="ECO:0000313" key="2">
    <source>
        <dbReference type="Proteomes" id="UP000183400"/>
    </source>
</evidence>
<sequence>MGSHLPPEWAKARARLDYKNNAAEVTWTATAAFIHGDLLLFTRSGKPILPVFALFIRDFGEQNVGNCKVMSCG</sequence>
<gene>
    <name evidence="1" type="ORF">SAMN05444358_1011012</name>
</gene>
<keyword evidence="2" id="KW-1185">Reference proteome</keyword>
<protein>
    <submittedName>
        <fullName evidence="1">Uncharacterized protein</fullName>
    </submittedName>
</protein>
<organism evidence="1 2">
    <name type="scientific">Ruegeria halocynthiae</name>
    <dbReference type="NCBI Taxonomy" id="985054"/>
    <lineage>
        <taxon>Bacteria</taxon>
        <taxon>Pseudomonadati</taxon>
        <taxon>Pseudomonadota</taxon>
        <taxon>Alphaproteobacteria</taxon>
        <taxon>Rhodobacterales</taxon>
        <taxon>Roseobacteraceae</taxon>
        <taxon>Ruegeria</taxon>
    </lineage>
</organism>
<name>A0A1H2U426_9RHOB</name>
<reference evidence="2" key="1">
    <citation type="submission" date="2016-10" db="EMBL/GenBank/DDBJ databases">
        <authorList>
            <person name="Varghese N."/>
            <person name="Submissions S."/>
        </authorList>
    </citation>
    <scope>NUCLEOTIDE SEQUENCE [LARGE SCALE GENOMIC DNA]</scope>
    <source>
        <strain evidence="2">DSM 27839</strain>
    </source>
</reference>
<accession>A0A1H2U426</accession>
<evidence type="ECO:0000313" key="1">
    <source>
        <dbReference type="EMBL" id="SDW50349.1"/>
    </source>
</evidence>
<proteinExistence type="predicted"/>
<dbReference type="Proteomes" id="UP000183400">
    <property type="component" value="Unassembled WGS sequence"/>
</dbReference>